<sequence>MPPARAAPEAAVDVRSLAAGVLLGVSLAGCAPPEPVRIGFIGGLSGRVSDLASEGKDGALLAVEQANAAGGVNGRPVELLVRDDAQDPEVARQVTGELIQAGVQIIVGPMTSAVAEAIIPLANQAGVVLVSPTVTSTRFSGQDDHFFRVVSTTREYASAAALFLRRTRGAERAALILDQDNAAYTEDWARQFIQAFEASGGESLPVERFSSAREVSLMPQVTRMLDAKPDLVVIVAGSVDAARLAQMVRRRAPLISLLIGDWAATERFVELGGLAVEGLYAPQYFSRDDVSPRYRAFRREYEERFGVAPGFASVAGYDAARVALDALALPGGTLRERLKAQRVFDGVQQRIEFDEYGDAARPVRLTVVRSRRFVPIDPEAGEGMR</sequence>
<accession>A0A4S4AVS0</accession>
<dbReference type="InterPro" id="IPR028081">
    <property type="entry name" value="Leu-bd"/>
</dbReference>
<comment type="caution">
    <text evidence="6">The sequence shown here is derived from an EMBL/GenBank/DDBJ whole genome shotgun (WGS) entry which is preliminary data.</text>
</comment>
<keyword evidence="4" id="KW-0029">Amino-acid transport</keyword>
<keyword evidence="3" id="KW-0732">Signal</keyword>
<evidence type="ECO:0000256" key="3">
    <source>
        <dbReference type="ARBA" id="ARBA00022729"/>
    </source>
</evidence>
<dbReference type="OrthoDB" id="9794826at2"/>
<dbReference type="PROSITE" id="PS51257">
    <property type="entry name" value="PROKAR_LIPOPROTEIN"/>
    <property type="match status" value="1"/>
</dbReference>
<reference evidence="6 7" key="1">
    <citation type="submission" date="2019-04" db="EMBL/GenBank/DDBJ databases">
        <title>Azoarcus nasutitermitis sp. nov. isolated from termite nest.</title>
        <authorList>
            <person name="Lin S.-Y."/>
            <person name="Hameed A."/>
            <person name="Hsu Y.-H."/>
            <person name="Young C.-C."/>
        </authorList>
    </citation>
    <scope>NUCLEOTIDE SEQUENCE [LARGE SCALE GENOMIC DNA]</scope>
    <source>
        <strain evidence="6 7">CC-YHH838</strain>
    </source>
</reference>
<evidence type="ECO:0000256" key="2">
    <source>
        <dbReference type="ARBA" id="ARBA00022448"/>
    </source>
</evidence>
<dbReference type="InterPro" id="IPR000709">
    <property type="entry name" value="Leu_Ile_Val-bd"/>
</dbReference>
<keyword evidence="7" id="KW-1185">Reference proteome</keyword>
<dbReference type="AlphaFoldDB" id="A0A4S4AVS0"/>
<name>A0A4S4AVS0_9RHOO</name>
<feature type="domain" description="Leucine-binding protein" evidence="5">
    <location>
        <begin position="35"/>
        <end position="369"/>
    </location>
</feature>
<dbReference type="Gene3D" id="3.40.50.2300">
    <property type="match status" value="2"/>
</dbReference>
<dbReference type="SUPFAM" id="SSF53822">
    <property type="entry name" value="Periplasmic binding protein-like I"/>
    <property type="match status" value="1"/>
</dbReference>
<dbReference type="PANTHER" id="PTHR30483">
    <property type="entry name" value="LEUCINE-SPECIFIC-BINDING PROTEIN"/>
    <property type="match status" value="1"/>
</dbReference>
<evidence type="ECO:0000313" key="7">
    <source>
        <dbReference type="Proteomes" id="UP000308430"/>
    </source>
</evidence>
<comment type="similarity">
    <text evidence="1">Belongs to the leucine-binding protein family.</text>
</comment>
<dbReference type="Pfam" id="PF13458">
    <property type="entry name" value="Peripla_BP_6"/>
    <property type="match status" value="1"/>
</dbReference>
<dbReference type="GO" id="GO:0006865">
    <property type="term" value="P:amino acid transport"/>
    <property type="evidence" value="ECO:0007669"/>
    <property type="project" value="UniProtKB-KW"/>
</dbReference>
<gene>
    <name evidence="6" type="ORF">E6C76_13915</name>
</gene>
<dbReference type="PANTHER" id="PTHR30483:SF6">
    <property type="entry name" value="PERIPLASMIC BINDING PROTEIN OF ABC TRANSPORTER FOR NATURAL AMINO ACIDS"/>
    <property type="match status" value="1"/>
</dbReference>
<dbReference type="PRINTS" id="PR00337">
    <property type="entry name" value="LEUILEVALBP"/>
</dbReference>
<dbReference type="InterPro" id="IPR028082">
    <property type="entry name" value="Peripla_BP_I"/>
</dbReference>
<evidence type="ECO:0000259" key="5">
    <source>
        <dbReference type="Pfam" id="PF13458"/>
    </source>
</evidence>
<evidence type="ECO:0000256" key="4">
    <source>
        <dbReference type="ARBA" id="ARBA00022970"/>
    </source>
</evidence>
<organism evidence="6 7">
    <name type="scientific">Pseudothauera nasutitermitis</name>
    <dbReference type="NCBI Taxonomy" id="2565930"/>
    <lineage>
        <taxon>Bacteria</taxon>
        <taxon>Pseudomonadati</taxon>
        <taxon>Pseudomonadota</taxon>
        <taxon>Betaproteobacteria</taxon>
        <taxon>Rhodocyclales</taxon>
        <taxon>Zoogloeaceae</taxon>
        <taxon>Pseudothauera</taxon>
    </lineage>
</organism>
<keyword evidence="2" id="KW-0813">Transport</keyword>
<evidence type="ECO:0000313" key="6">
    <source>
        <dbReference type="EMBL" id="THF63680.1"/>
    </source>
</evidence>
<dbReference type="Proteomes" id="UP000308430">
    <property type="component" value="Unassembled WGS sequence"/>
</dbReference>
<dbReference type="CDD" id="cd19983">
    <property type="entry name" value="PBP1_ABC_HAAT-like"/>
    <property type="match status" value="1"/>
</dbReference>
<proteinExistence type="inferred from homology"/>
<dbReference type="EMBL" id="SSOC01000005">
    <property type="protein sequence ID" value="THF63680.1"/>
    <property type="molecule type" value="Genomic_DNA"/>
</dbReference>
<evidence type="ECO:0000256" key="1">
    <source>
        <dbReference type="ARBA" id="ARBA00010062"/>
    </source>
</evidence>
<dbReference type="InterPro" id="IPR051010">
    <property type="entry name" value="BCAA_transport"/>
</dbReference>
<protein>
    <submittedName>
        <fullName evidence="6">ABC transporter substrate-binding protein</fullName>
    </submittedName>
</protein>